<feature type="compositionally biased region" description="Basic and acidic residues" evidence="1">
    <location>
        <begin position="173"/>
        <end position="193"/>
    </location>
</feature>
<reference evidence="3" key="2">
    <citation type="submission" date="2025-08" db="UniProtKB">
        <authorList>
            <consortium name="RefSeq"/>
        </authorList>
    </citation>
    <scope>IDENTIFICATION</scope>
    <source>
        <tissue evidence="3">Leaf</tissue>
    </source>
</reference>
<protein>
    <submittedName>
        <fullName evidence="3">Uncharacterized protein LOC108845092</fullName>
    </submittedName>
</protein>
<dbReference type="KEGG" id="rsz:108845092"/>
<dbReference type="RefSeq" id="XP_018473861.1">
    <property type="nucleotide sequence ID" value="XM_018618359.1"/>
</dbReference>
<dbReference type="GeneID" id="108845092"/>
<dbReference type="Proteomes" id="UP000504610">
    <property type="component" value="Chromosome 3"/>
</dbReference>
<feature type="compositionally biased region" description="Basic and acidic residues" evidence="1">
    <location>
        <begin position="217"/>
        <end position="228"/>
    </location>
</feature>
<feature type="region of interest" description="Disordered" evidence="1">
    <location>
        <begin position="213"/>
        <end position="232"/>
    </location>
</feature>
<feature type="region of interest" description="Disordered" evidence="1">
    <location>
        <begin position="167"/>
        <end position="204"/>
    </location>
</feature>
<sequence>MSFPIPSFLLEILAELGLAFTQITPTFWRYVLTMFVRTREEWLEFGLAELKQPYTLKRSSGVTGAILLSPRACRSIIRDIPSKDVNWTDKFFVFKVDPVTVGDFDFSRIPMKWNENVELFGTSKMTPELRGLIAALRRGECNWDSFTPERIRAAYASSPGVHRVVPVPLAEPIRPRRDQKDKVVKNKEPHEEPSDANSDSVQSPVVVATPLSVVHPARGDQLESRVPGEVDVEEIAPKQDPGEGASKPINFPTNCRSGSPPTFSYEIDAPILENPEQLAAIWQKLRSPSCELPSLEQMRGRDAYVRMAVANAKAMEACNEYAALMVERLANFPTQEELDGQHTLIQQLRSKLSASQASEQQRAKQVVDLKALLTAKEAEKVALEGEKVAIVGDLESLKAKFKREADLQEKAARRERRAACRLVAKGYDAALDTARGTIRRRKAESAAEIRLQEIRAKI</sequence>
<organism evidence="2 3">
    <name type="scientific">Raphanus sativus</name>
    <name type="common">Radish</name>
    <name type="synonym">Raphanus raphanistrum var. sativus</name>
    <dbReference type="NCBI Taxonomy" id="3726"/>
    <lineage>
        <taxon>Eukaryota</taxon>
        <taxon>Viridiplantae</taxon>
        <taxon>Streptophyta</taxon>
        <taxon>Embryophyta</taxon>
        <taxon>Tracheophyta</taxon>
        <taxon>Spermatophyta</taxon>
        <taxon>Magnoliopsida</taxon>
        <taxon>eudicotyledons</taxon>
        <taxon>Gunneridae</taxon>
        <taxon>Pentapetalae</taxon>
        <taxon>rosids</taxon>
        <taxon>malvids</taxon>
        <taxon>Brassicales</taxon>
        <taxon>Brassicaceae</taxon>
        <taxon>Brassiceae</taxon>
        <taxon>Raphanus</taxon>
    </lineage>
</organism>
<accession>A0A6J0MQP3</accession>
<proteinExistence type="predicted"/>
<evidence type="ECO:0000313" key="2">
    <source>
        <dbReference type="Proteomes" id="UP000504610"/>
    </source>
</evidence>
<evidence type="ECO:0000256" key="1">
    <source>
        <dbReference type="SAM" id="MobiDB-lite"/>
    </source>
</evidence>
<name>A0A6J0MQP3_RAPSA</name>
<dbReference type="OrthoDB" id="1107120at2759"/>
<reference evidence="2" key="1">
    <citation type="journal article" date="2019" name="Database">
        <title>The radish genome database (RadishGD): an integrated information resource for radish genomics.</title>
        <authorList>
            <person name="Yu H.J."/>
            <person name="Baek S."/>
            <person name="Lee Y.J."/>
            <person name="Cho A."/>
            <person name="Mun J.H."/>
        </authorList>
    </citation>
    <scope>NUCLEOTIDE SEQUENCE [LARGE SCALE GENOMIC DNA]</scope>
    <source>
        <strain evidence="2">cv. WK10039</strain>
    </source>
</reference>
<keyword evidence="2" id="KW-1185">Reference proteome</keyword>
<evidence type="ECO:0000313" key="3">
    <source>
        <dbReference type="RefSeq" id="XP_018473861.1"/>
    </source>
</evidence>
<dbReference type="AlphaFoldDB" id="A0A6J0MQP3"/>
<gene>
    <name evidence="3" type="primary">LOC108845092</name>
</gene>